<comment type="caution">
    <text evidence="3">The sequence shown here is derived from an EMBL/GenBank/DDBJ whole genome shotgun (WGS) entry which is preliminary data.</text>
</comment>
<reference evidence="4" key="1">
    <citation type="journal article" date="2019" name="Int. J. Syst. Evol. Microbiol.">
        <title>The Global Catalogue of Microorganisms (GCM) 10K type strain sequencing project: providing services to taxonomists for standard genome sequencing and annotation.</title>
        <authorList>
            <consortium name="The Broad Institute Genomics Platform"/>
            <consortium name="The Broad Institute Genome Sequencing Center for Infectious Disease"/>
            <person name="Wu L."/>
            <person name="Ma J."/>
        </authorList>
    </citation>
    <scope>NUCLEOTIDE SEQUENCE [LARGE SCALE GENOMIC DNA]</scope>
    <source>
        <strain evidence="4">NCAIM B.01391</strain>
    </source>
</reference>
<evidence type="ECO:0000313" key="3">
    <source>
        <dbReference type="EMBL" id="MFC5421944.1"/>
    </source>
</evidence>
<name>A0ABW0IUW7_9HYPH</name>
<dbReference type="InterPro" id="IPR055385">
    <property type="entry name" value="GpJ_HDII-ins2"/>
</dbReference>
<sequence>MLHDVNLITLSKFDPRHQVRGVAPLGASVAEIVAMTMPRATPDMVRTIIGDQEVLPKHRARVRPKPGTTVIIRAIPRGDRDVLRSVLLIAVTVAAVAVGQIWLGPALATSLGFAAGTAGANFIAGVTSSVFALGGTMLVNALIPPRPGLSDDAPSPTYSVQGWKNVANPNGVIPSVLGYHRMAPPFAALPYTEIVGDDQYIRAKFLFGYGPVKIRNLRIGETPITDFKDVTVQVREGYPDDEPLTLYTDQVIEDALSAALTVKAGATRRVTASDVTGVSIDITFPGGLVSIRTKDKKSRQMPFDVAFSLRQKPFGSPTWQDLPPVVIRGQQAGKTLRRTIRWDFPTRGRWEIELTRLTTDWDDIDQTDLPAQIVSRSMWTAIRSYRPEYPIDFDKPLALADVMIRASEQLNGSLDDFNADVSTICRDWDYASSSWIVRETQNPASLYRHVLQGPAMTYPLEDSEVAALEAWHEFCRARGLTYNRVHDYEASVLDVLSDIAAAGRASPHDTGTSWGVVIDRALTMIEGHISPRNSWGFAGERTYAERPDAFRVRFMDETNSYQNAERLVPWPGFVGDPVVTEDLAMPGITNPDLVWKEARRRQYELDHRPDTYTINQDFEHIVHTRGSLVRLSHDVLDRTQKSGRVRTVDAGVGVVTLDEIVTMEAGELYACRFRRETGESLLRTVATVAGETHALTLTGSGDLPAPGDLAFFGIATRESAEVIVKGIEVSDNLTGRITMVDHAPEIEALTDAEVPPPWDGRAGGPVVVVSGGPPVPVITEIRSSQEIGDDEDSIMVMLAPGAGPISTASYEVRHRVVGAPSWNSTPAALAAASALLTGYVSGEVVEMQPQALGYGGVPSDWGELKTHEIGINDTIVPPIASFVAARDGGLWRFDWTVGSVPSGREAAAIEGVRLAGKLGVWDDWADLDALHAGTLASSPWLAVDPNTSEIHTFGCAAFTESGRRGAATLVLGGTWRNLLEHSDDPDAWDATRVGLTSGALVSDPLGGTRARAMTFAADAGYIYAAGAIGGDLTGRTFTLSVYLRAPAGKAKIMLIAFSDASFEASEIVLSSTWQRASLTVTLPAGANALRLLLDNRSSQGLTDASAGVVEVFGGMIVELGIDATYQTRP</sequence>
<feature type="domain" description="Tip attachment protein J HDII-ins2" evidence="2">
    <location>
        <begin position="251"/>
        <end position="364"/>
    </location>
</feature>
<protein>
    <recommendedName>
        <fullName evidence="2">Tip attachment protein J HDII-ins2 domain-containing protein</fullName>
    </recommendedName>
</protein>
<gene>
    <name evidence="3" type="ORF">ACFPOB_20490</name>
</gene>
<organism evidence="3 4">
    <name type="scientific">Bosea eneae</name>
    <dbReference type="NCBI Taxonomy" id="151454"/>
    <lineage>
        <taxon>Bacteria</taxon>
        <taxon>Pseudomonadati</taxon>
        <taxon>Pseudomonadota</taxon>
        <taxon>Alphaproteobacteria</taxon>
        <taxon>Hyphomicrobiales</taxon>
        <taxon>Boseaceae</taxon>
        <taxon>Bosea</taxon>
    </lineage>
</organism>
<proteinExistence type="predicted"/>
<dbReference type="EMBL" id="JBHSLW010000034">
    <property type="protein sequence ID" value="MFC5421944.1"/>
    <property type="molecule type" value="Genomic_DNA"/>
</dbReference>
<evidence type="ECO:0000256" key="1">
    <source>
        <dbReference type="SAM" id="Phobius"/>
    </source>
</evidence>
<keyword evidence="1" id="KW-0472">Membrane</keyword>
<keyword evidence="4" id="KW-1185">Reference proteome</keyword>
<keyword evidence="1" id="KW-1133">Transmembrane helix</keyword>
<keyword evidence="1" id="KW-0812">Transmembrane</keyword>
<accession>A0ABW0IUW7</accession>
<dbReference type="Pfam" id="PF24801">
    <property type="entry name" value="FNIII-A_GpJ"/>
    <property type="match status" value="1"/>
</dbReference>
<dbReference type="Proteomes" id="UP001596053">
    <property type="component" value="Unassembled WGS sequence"/>
</dbReference>
<evidence type="ECO:0000259" key="2">
    <source>
        <dbReference type="Pfam" id="PF24801"/>
    </source>
</evidence>
<dbReference type="RefSeq" id="WP_377800247.1">
    <property type="nucleotide sequence ID" value="NZ_JBHSLW010000034.1"/>
</dbReference>
<evidence type="ECO:0000313" key="4">
    <source>
        <dbReference type="Proteomes" id="UP001596053"/>
    </source>
</evidence>
<feature type="transmembrane region" description="Helical" evidence="1">
    <location>
        <begin position="82"/>
        <end position="102"/>
    </location>
</feature>